<evidence type="ECO:0000256" key="2">
    <source>
        <dbReference type="ARBA" id="ARBA00022737"/>
    </source>
</evidence>
<dbReference type="GO" id="GO:0006261">
    <property type="term" value="P:DNA-templated DNA replication"/>
    <property type="evidence" value="ECO:0007669"/>
    <property type="project" value="TreeGrafter"/>
</dbReference>
<evidence type="ECO:0000313" key="4">
    <source>
        <dbReference type="EMBL" id="CAD6198206.1"/>
    </source>
</evidence>
<dbReference type="Pfam" id="PF00400">
    <property type="entry name" value="WD40"/>
    <property type="match status" value="2"/>
</dbReference>
<dbReference type="Gene3D" id="2.130.10.10">
    <property type="entry name" value="YVTN repeat-like/Quinoprotein amine dehydrogenase"/>
    <property type="match status" value="2"/>
</dbReference>
<dbReference type="AlphaFoldDB" id="A0A8S1HNG2"/>
<keyword evidence="1 3" id="KW-0853">WD repeat</keyword>
<dbReference type="InterPro" id="IPR036322">
    <property type="entry name" value="WD40_repeat_dom_sf"/>
</dbReference>
<keyword evidence="5" id="KW-1185">Reference proteome</keyword>
<name>A0A8S1HNG2_9PELO</name>
<feature type="repeat" description="WD" evidence="3">
    <location>
        <begin position="277"/>
        <end position="318"/>
    </location>
</feature>
<accession>A0A8S1HNG2</accession>
<protein>
    <submittedName>
        <fullName evidence="4">Uncharacterized protein</fullName>
    </submittedName>
</protein>
<dbReference type="Proteomes" id="UP000835052">
    <property type="component" value="Unassembled WGS sequence"/>
</dbReference>
<dbReference type="OrthoDB" id="756370at2759"/>
<dbReference type="GO" id="GO:0005656">
    <property type="term" value="C:nuclear pre-replicative complex"/>
    <property type="evidence" value="ECO:0007669"/>
    <property type="project" value="TreeGrafter"/>
</dbReference>
<comment type="caution">
    <text evidence="4">The sequence shown here is derived from an EMBL/GenBank/DDBJ whole genome shotgun (WGS) entry which is preliminary data.</text>
</comment>
<dbReference type="InterPro" id="IPR015943">
    <property type="entry name" value="WD40/YVTN_repeat-like_dom_sf"/>
</dbReference>
<dbReference type="SMART" id="SM00320">
    <property type="entry name" value="WD40"/>
    <property type="match status" value="5"/>
</dbReference>
<evidence type="ECO:0000256" key="3">
    <source>
        <dbReference type="PROSITE-ProRule" id="PRU00221"/>
    </source>
</evidence>
<evidence type="ECO:0000313" key="5">
    <source>
        <dbReference type="Proteomes" id="UP000835052"/>
    </source>
</evidence>
<dbReference type="PANTHER" id="PTHR18763">
    <property type="entry name" value="WD-REPEAT PROTEIN 18"/>
    <property type="match status" value="1"/>
</dbReference>
<dbReference type="EMBL" id="CAJGYM010000117">
    <property type="protein sequence ID" value="CAD6198206.1"/>
    <property type="molecule type" value="Genomic_DNA"/>
</dbReference>
<reference evidence="4" key="1">
    <citation type="submission" date="2020-10" db="EMBL/GenBank/DDBJ databases">
        <authorList>
            <person name="Kikuchi T."/>
        </authorList>
    </citation>
    <scope>NUCLEOTIDE SEQUENCE</scope>
    <source>
        <strain evidence="4">NKZ352</strain>
    </source>
</reference>
<dbReference type="PROSITE" id="PS50082">
    <property type="entry name" value="WD_REPEATS_2"/>
    <property type="match status" value="2"/>
</dbReference>
<dbReference type="GO" id="GO:0120330">
    <property type="term" value="C:rixosome complex"/>
    <property type="evidence" value="ECO:0007669"/>
    <property type="project" value="TreeGrafter"/>
</dbReference>
<dbReference type="GO" id="GO:0006364">
    <property type="term" value="P:rRNA processing"/>
    <property type="evidence" value="ECO:0007669"/>
    <property type="project" value="TreeGrafter"/>
</dbReference>
<proteinExistence type="predicted"/>
<gene>
    <name evidence="4" type="ORF">CAUJ_LOCUS14112</name>
</gene>
<keyword evidence="2" id="KW-0677">Repeat</keyword>
<evidence type="ECO:0000256" key="1">
    <source>
        <dbReference type="ARBA" id="ARBA00022574"/>
    </source>
</evidence>
<dbReference type="InterPro" id="IPR045227">
    <property type="entry name" value="WDR18/Ipi3/RID3"/>
</dbReference>
<dbReference type="InterPro" id="IPR001680">
    <property type="entry name" value="WD40_rpt"/>
</dbReference>
<dbReference type="PROSITE" id="PS50294">
    <property type="entry name" value="WD_REPEATS_REGION"/>
    <property type="match status" value="1"/>
</dbReference>
<sequence>MTSSIGSRTAELLVIGSSGVDPNSTIVIDPRTGVSSWSFKGSELQGAPTGNVEMCGADGEHMIVSIKGRPLVHFVGVHPRDRFHHKVVLPGPVTSFCTSSDGKLLLAAIRKQIFVWNLVSGELLSVTDAHYQDISQICLSDDGSLVITASLDGSINVYTLIDLISVDREHSVLPIRKWNSHTLAVRSLKTTTGDRNPRIISCGMDHIACIHSITTDSVIFKVSSDRPLTCCTIDPADSRLFLGTDTGNIAQINLYKNFVGDVLIQTSDEANRNFPILNGHSDEISSMCMNADGNLLASGDSSGRYCIWDVVSHQCLKVSSMRSTIATLKFVPNWPVFTAPDYSVATHARPNCSLQRDVTRLTRIAINISADLNQQKEEWKTIIDDNIERLLNSFNATGSHMPTATAEEPSDDVEIIDPSDEVIVIEEEIAPTIGKKGKKKRKNVNGNAKANGSITKEEVLLESPAPSDVAEIVRLREEVASLKAANERLYMFAASEIIGTRT</sequence>
<dbReference type="PANTHER" id="PTHR18763:SF0">
    <property type="entry name" value="WD REPEAT-CONTAINING PROTEIN 18"/>
    <property type="match status" value="1"/>
</dbReference>
<feature type="repeat" description="WD" evidence="3">
    <location>
        <begin position="127"/>
        <end position="160"/>
    </location>
</feature>
<organism evidence="4 5">
    <name type="scientific">Caenorhabditis auriculariae</name>
    <dbReference type="NCBI Taxonomy" id="2777116"/>
    <lineage>
        <taxon>Eukaryota</taxon>
        <taxon>Metazoa</taxon>
        <taxon>Ecdysozoa</taxon>
        <taxon>Nematoda</taxon>
        <taxon>Chromadorea</taxon>
        <taxon>Rhabditida</taxon>
        <taxon>Rhabditina</taxon>
        <taxon>Rhabditomorpha</taxon>
        <taxon>Rhabditoidea</taxon>
        <taxon>Rhabditidae</taxon>
        <taxon>Peloderinae</taxon>
        <taxon>Caenorhabditis</taxon>
    </lineage>
</organism>
<dbReference type="SUPFAM" id="SSF50978">
    <property type="entry name" value="WD40 repeat-like"/>
    <property type="match status" value="1"/>
</dbReference>